<dbReference type="RefSeq" id="WP_175394925.1">
    <property type="nucleotide sequence ID" value="NZ_JABMCB010000165.1"/>
</dbReference>
<name>A0A7Y6EV56_9BACL</name>
<organism evidence="1 2">
    <name type="scientific">Paenibacillus xylanilyticus</name>
    <dbReference type="NCBI Taxonomy" id="248903"/>
    <lineage>
        <taxon>Bacteria</taxon>
        <taxon>Bacillati</taxon>
        <taxon>Bacillota</taxon>
        <taxon>Bacilli</taxon>
        <taxon>Bacillales</taxon>
        <taxon>Paenibacillaceae</taxon>
        <taxon>Paenibacillus</taxon>
    </lineage>
</organism>
<evidence type="ECO:0000313" key="1">
    <source>
        <dbReference type="EMBL" id="NUU75070.1"/>
    </source>
</evidence>
<accession>A0A7Y6EV56</accession>
<evidence type="ECO:0000313" key="2">
    <source>
        <dbReference type="Proteomes" id="UP000526125"/>
    </source>
</evidence>
<reference evidence="1 2" key="1">
    <citation type="submission" date="2020-05" db="EMBL/GenBank/DDBJ databases">
        <title>Genome Sequencing of Type Strains.</title>
        <authorList>
            <person name="Lemaire J.F."/>
            <person name="Inderbitzin P."/>
            <person name="Gregorio O.A."/>
            <person name="Collins S.B."/>
            <person name="Wespe N."/>
            <person name="Knight-Connoni V."/>
        </authorList>
    </citation>
    <scope>NUCLEOTIDE SEQUENCE [LARGE SCALE GENOMIC DNA]</scope>
    <source>
        <strain evidence="1 2">LMG 21957</strain>
    </source>
</reference>
<protein>
    <submittedName>
        <fullName evidence="1">Uncharacterized protein</fullName>
    </submittedName>
</protein>
<dbReference type="EMBL" id="JABMCB010000165">
    <property type="protein sequence ID" value="NUU75070.1"/>
    <property type="molecule type" value="Genomic_DNA"/>
</dbReference>
<comment type="caution">
    <text evidence="1">The sequence shown here is derived from an EMBL/GenBank/DDBJ whole genome shotgun (WGS) entry which is preliminary data.</text>
</comment>
<gene>
    <name evidence="1" type="ORF">HP552_07430</name>
</gene>
<dbReference type="AlphaFoldDB" id="A0A7Y6EV56"/>
<proteinExistence type="predicted"/>
<keyword evidence="2" id="KW-1185">Reference proteome</keyword>
<sequence>MNIKIELNAWRNHCLQNQAKVENDRMIYMYGDNREGLVGVLTIINHLELASIEALREEIKEQKKALETGFDSDGKPSCDDELYPWEDHLVCREGVFIWDWDSDDYVLIREMPRRG</sequence>
<dbReference type="Proteomes" id="UP000526125">
    <property type="component" value="Unassembled WGS sequence"/>
</dbReference>